<organism evidence="4">
    <name type="scientific">Cupressus duclouxiana</name>
    <dbReference type="NCBI Taxonomy" id="103966"/>
    <lineage>
        <taxon>Eukaryota</taxon>
        <taxon>Viridiplantae</taxon>
        <taxon>Streptophyta</taxon>
        <taxon>Embryophyta</taxon>
        <taxon>Tracheophyta</taxon>
        <taxon>Spermatophyta</taxon>
        <taxon>Pinopsida</taxon>
        <taxon>Pinidae</taxon>
        <taxon>Conifers II</taxon>
        <taxon>Cupressales</taxon>
        <taxon>Cupressaceae</taxon>
        <taxon>Cupressus</taxon>
    </lineage>
</organism>
<feature type="compositionally biased region" description="Polar residues" evidence="3">
    <location>
        <begin position="282"/>
        <end position="293"/>
    </location>
</feature>
<feature type="region of interest" description="Disordered" evidence="3">
    <location>
        <begin position="270"/>
        <end position="293"/>
    </location>
</feature>
<sequence length="787" mass="88925">MGEDLSPSLDEKAKRTRDLLTSFYGGDSAPSHATTRIDTFHSIDTPDFDPQRYMNALIGRTNVEGLLQRHVEMAAEIKNLDSDLQMLVYENYNKFISATDTIRRMKINVVGMETNMEQLLEKITSVQSKSDGINASLFERRECIEKLNRTRSLLHKLQFIYDLPARLTKCIKSEAYADAVKYYVGALPVFKAYGQSSFEACRKESEEAIGTVIRHLQARLLSDCEPVEARAEAVVLLKQLGFPVDNLKTEVLEAKLEHFLSELQAEARQQTPGLLETEKSSENMLDSTGSKQSMEFSKKDSIGEFAKTVTAYRIIFPNSEKRLTEVAIDLFNKLFASLQNHEEGVVSATKLISSLRVISSDVRRMDEVLPEACLPDYAIKAAETAIKQHVSDMFGHLYSQLTGDMVALQSQQKERGSSDEMKPLQMALDSGKDVLFQGSMDVLWDFRQLLDDNLDILVKLRDAYIDWVQGGFQDFFRSLKNFYISFSKGTVSNDGKPPLVEKPQADKVSTGVVLVMAQLSVFIEQTVVPKITEEIAASFSGGGARSYEEGPPFVPAEICRMFRSTGGSLMHLYINMQARKLSLLVKKSIATPNWLKYKEPRDVRMFVDLLLEELKTMEVEVQQVLVRGSTQKHRRSDSTGSTNSSRSNRIRDDRSSRLSTQRARNRLLESHVAKLFKQKVEIFTKLEYTQESVISTIGKMCLKSFQEYVRLETFSRSGFQQIQLDTQFLRDPLKEVVEDEAIIDFLLDEVCAAAAERCLDPIPLEPAILDKLIYAKITKNSEQTASS</sequence>
<dbReference type="AlphaFoldDB" id="A0A3Q8BPJ8"/>
<dbReference type="GO" id="GO:0006869">
    <property type="term" value="P:lipid transport"/>
    <property type="evidence" value="ECO:0007669"/>
    <property type="project" value="UniProtKB-UniRule"/>
</dbReference>
<comment type="subunit">
    <text evidence="2">Component of the Golgi-associated retrograde protein (GARP) complex.</text>
</comment>
<dbReference type="GO" id="GO:1990745">
    <property type="term" value="C:EARP complex"/>
    <property type="evidence" value="ECO:0007669"/>
    <property type="project" value="TreeGrafter"/>
</dbReference>
<dbReference type="GO" id="GO:0032456">
    <property type="term" value="P:endocytic recycling"/>
    <property type="evidence" value="ECO:0007669"/>
    <property type="project" value="TreeGrafter"/>
</dbReference>
<dbReference type="GO" id="GO:0000938">
    <property type="term" value="C:GARP complex"/>
    <property type="evidence" value="ECO:0007669"/>
    <property type="project" value="UniProtKB-UniRule"/>
</dbReference>
<comment type="subcellular location">
    <subcellularLocation>
        <location evidence="2">Golgi apparatus</location>
        <location evidence="2">trans-Golgi network</location>
    </subcellularLocation>
</comment>
<dbReference type="GO" id="GO:0016020">
    <property type="term" value="C:membrane"/>
    <property type="evidence" value="ECO:0007669"/>
    <property type="project" value="TreeGrafter"/>
</dbReference>
<evidence type="ECO:0000256" key="3">
    <source>
        <dbReference type="SAM" id="MobiDB-lite"/>
    </source>
</evidence>
<feature type="compositionally biased region" description="Low complexity" evidence="3">
    <location>
        <begin position="638"/>
        <end position="647"/>
    </location>
</feature>
<dbReference type="GO" id="GO:0048193">
    <property type="term" value="P:Golgi vesicle transport"/>
    <property type="evidence" value="ECO:0007669"/>
    <property type="project" value="TreeGrafter"/>
</dbReference>
<reference evidence="4" key="1">
    <citation type="submission" date="2016-12" db="EMBL/GenBank/DDBJ databases">
        <title>Cupressaceae transcriptome phylogeny.</title>
        <authorList>
            <person name="Mao K."/>
            <person name="Ruhsam M."/>
        </authorList>
    </citation>
    <scope>NUCLEOTIDE SEQUENCE</scope>
</reference>
<protein>
    <recommendedName>
        <fullName evidence="2">Vacuolar protein sorting-associated protein 51 homolog</fullName>
    </recommendedName>
</protein>
<evidence type="ECO:0000256" key="2">
    <source>
        <dbReference type="RuleBase" id="RU368010"/>
    </source>
</evidence>
<dbReference type="InterPro" id="IPR014812">
    <property type="entry name" value="Vps51"/>
</dbReference>
<dbReference type="GO" id="GO:0007030">
    <property type="term" value="P:Golgi organization"/>
    <property type="evidence" value="ECO:0007669"/>
    <property type="project" value="UniProtKB-UniRule"/>
</dbReference>
<keyword evidence="2" id="KW-0333">Golgi apparatus</keyword>
<keyword evidence="2" id="KW-0445">Lipid transport</keyword>
<comment type="function">
    <text evidence="2">Acts as component of the GARP complex that is involved in retrograde transport from early and late endosomes to the trans-Golgi network (TGN).</text>
</comment>
<name>A0A3Q8BPJ8_9CONI</name>
<evidence type="ECO:0000313" key="4">
    <source>
        <dbReference type="EMBL" id="ATG70776.1"/>
    </source>
</evidence>
<dbReference type="PANTHER" id="PTHR15954:SF4">
    <property type="entry name" value="VACUOLAR PROTEIN SORTING-ASSOCIATED PROTEIN 51 HOMOLOG"/>
    <property type="match status" value="1"/>
</dbReference>
<accession>A0A3Q8BPJ8</accession>
<dbReference type="GO" id="GO:0042147">
    <property type="term" value="P:retrograde transport, endosome to Golgi"/>
    <property type="evidence" value="ECO:0007669"/>
    <property type="project" value="UniProtKB-UniRule"/>
</dbReference>
<dbReference type="Pfam" id="PF08700">
    <property type="entry name" value="VPS51_Exo84_N"/>
    <property type="match status" value="1"/>
</dbReference>
<dbReference type="GO" id="GO:0005829">
    <property type="term" value="C:cytosol"/>
    <property type="evidence" value="ECO:0007669"/>
    <property type="project" value="GOC"/>
</dbReference>
<feature type="region of interest" description="Disordered" evidence="3">
    <location>
        <begin position="628"/>
        <end position="661"/>
    </location>
</feature>
<dbReference type="GO" id="GO:0007041">
    <property type="term" value="P:lysosomal transport"/>
    <property type="evidence" value="ECO:0007669"/>
    <property type="project" value="TreeGrafter"/>
</dbReference>
<dbReference type="PANTHER" id="PTHR15954">
    <property type="entry name" value="VACUOLAR PROTEIN SORTING-ASSOCIATED PROTEIN 51 HOMOLOG"/>
    <property type="match status" value="1"/>
</dbReference>
<evidence type="ECO:0000256" key="1">
    <source>
        <dbReference type="ARBA" id="ARBA00006080"/>
    </source>
</evidence>
<proteinExistence type="evidence at transcript level"/>
<dbReference type="GO" id="GO:0015031">
    <property type="term" value="P:protein transport"/>
    <property type="evidence" value="ECO:0007669"/>
    <property type="project" value="UniProtKB-UniRule"/>
</dbReference>
<dbReference type="EMBL" id="KY314952">
    <property type="protein sequence ID" value="ATG70776.1"/>
    <property type="molecule type" value="mRNA"/>
</dbReference>
<keyword evidence="2" id="KW-0653">Protein transport</keyword>
<comment type="similarity">
    <text evidence="1 2">Belongs to the VPS51 family.</text>
</comment>
<keyword evidence="2" id="KW-0813">Transport</keyword>